<evidence type="ECO:0000313" key="1">
    <source>
        <dbReference type="EMBL" id="GER38442.1"/>
    </source>
</evidence>
<evidence type="ECO:0000313" key="2">
    <source>
        <dbReference type="Proteomes" id="UP000325081"/>
    </source>
</evidence>
<organism evidence="1 2">
    <name type="scientific">Striga asiatica</name>
    <name type="common">Asiatic witchweed</name>
    <name type="synonym">Buchnera asiatica</name>
    <dbReference type="NCBI Taxonomy" id="4170"/>
    <lineage>
        <taxon>Eukaryota</taxon>
        <taxon>Viridiplantae</taxon>
        <taxon>Streptophyta</taxon>
        <taxon>Embryophyta</taxon>
        <taxon>Tracheophyta</taxon>
        <taxon>Spermatophyta</taxon>
        <taxon>Magnoliopsida</taxon>
        <taxon>eudicotyledons</taxon>
        <taxon>Gunneridae</taxon>
        <taxon>Pentapetalae</taxon>
        <taxon>asterids</taxon>
        <taxon>lamiids</taxon>
        <taxon>Lamiales</taxon>
        <taxon>Orobanchaceae</taxon>
        <taxon>Buchnereae</taxon>
        <taxon>Striga</taxon>
    </lineage>
</organism>
<reference evidence="2" key="1">
    <citation type="journal article" date="2019" name="Curr. Biol.">
        <title>Genome Sequence of Striga asiatica Provides Insight into the Evolution of Plant Parasitism.</title>
        <authorList>
            <person name="Yoshida S."/>
            <person name="Kim S."/>
            <person name="Wafula E.K."/>
            <person name="Tanskanen J."/>
            <person name="Kim Y.M."/>
            <person name="Honaas L."/>
            <person name="Yang Z."/>
            <person name="Spallek T."/>
            <person name="Conn C.E."/>
            <person name="Ichihashi Y."/>
            <person name="Cheong K."/>
            <person name="Cui S."/>
            <person name="Der J.P."/>
            <person name="Gundlach H."/>
            <person name="Jiao Y."/>
            <person name="Hori C."/>
            <person name="Ishida J.K."/>
            <person name="Kasahara H."/>
            <person name="Kiba T."/>
            <person name="Kim M.S."/>
            <person name="Koo N."/>
            <person name="Laohavisit A."/>
            <person name="Lee Y.H."/>
            <person name="Lumba S."/>
            <person name="McCourt P."/>
            <person name="Mortimer J.C."/>
            <person name="Mutuku J.M."/>
            <person name="Nomura T."/>
            <person name="Sasaki-Sekimoto Y."/>
            <person name="Seto Y."/>
            <person name="Wang Y."/>
            <person name="Wakatake T."/>
            <person name="Sakakibara H."/>
            <person name="Demura T."/>
            <person name="Yamaguchi S."/>
            <person name="Yoneyama K."/>
            <person name="Manabe R.I."/>
            <person name="Nelson D.C."/>
            <person name="Schulman A.H."/>
            <person name="Timko M.P."/>
            <person name="dePamphilis C.W."/>
            <person name="Choi D."/>
            <person name="Shirasu K."/>
        </authorList>
    </citation>
    <scope>NUCLEOTIDE SEQUENCE [LARGE SCALE GENOMIC DNA]</scope>
    <source>
        <strain evidence="2">cv. UVA1</strain>
    </source>
</reference>
<gene>
    <name evidence="1" type="ORF">STAS_14975</name>
</gene>
<proteinExistence type="predicted"/>
<comment type="caution">
    <text evidence="1">The sequence shown here is derived from an EMBL/GenBank/DDBJ whole genome shotgun (WGS) entry which is preliminary data.</text>
</comment>
<name>A0A5A7Q0T5_STRAF</name>
<protein>
    <submittedName>
        <fullName evidence="1">Dipeptide and tripeptide permease A</fullName>
    </submittedName>
</protein>
<keyword evidence="2" id="KW-1185">Reference proteome</keyword>
<dbReference type="Proteomes" id="UP000325081">
    <property type="component" value="Unassembled WGS sequence"/>
</dbReference>
<sequence>MSILRNGIRFLIENGTVRVRWLVLSYNAMSLGRGTVPFRDCGVAFDPKPPSRLQISRVLFVVPQRLKPIKDLQNKANTPDSVKPKAENFEACYLVKRSPILKLTKWRPELK</sequence>
<dbReference type="AlphaFoldDB" id="A0A5A7Q0T5"/>
<accession>A0A5A7Q0T5</accession>
<dbReference type="EMBL" id="BKCP01005516">
    <property type="protein sequence ID" value="GER38442.1"/>
    <property type="molecule type" value="Genomic_DNA"/>
</dbReference>